<dbReference type="EMBL" id="JARTLD010000036">
    <property type="protein sequence ID" value="MED5018626.1"/>
    <property type="molecule type" value="Genomic_DNA"/>
</dbReference>
<protein>
    <submittedName>
        <fullName evidence="1">DNA alkylation repair protein</fullName>
    </submittedName>
</protein>
<sequence length="233" mass="27443">MDFNIREELLVLADEEYRKFSAALIPNISNIIGVRLPELRKLAKKIASGDWRGYLREAPSDYFEEIMLQGMLIEYIRADVEEKLQFVANFVPKIDNWSVCDSFCTGLKFAKKEQDRVWEFLQPYWLSDKEYEIRFGLVMLLNYFVHDQYIDRVLFVIDSIDHEGYYVKMAAAWALSICYIKLPDPTLAYLQSARIDDFTYNKALQKITESYRVDPETKKRIRSMKRKAASPLT</sequence>
<dbReference type="CDD" id="cd06561">
    <property type="entry name" value="AlkD_like"/>
    <property type="match status" value="1"/>
</dbReference>
<keyword evidence="2" id="KW-1185">Reference proteome</keyword>
<gene>
    <name evidence="1" type="ORF">P9847_15060</name>
</gene>
<dbReference type="PANTHER" id="PTHR34070:SF1">
    <property type="entry name" value="DNA ALKYLATION REPAIR PROTEIN"/>
    <property type="match status" value="1"/>
</dbReference>
<dbReference type="Gene3D" id="1.25.10.90">
    <property type="match status" value="1"/>
</dbReference>
<comment type="caution">
    <text evidence="1">The sequence shown here is derived from an EMBL/GenBank/DDBJ whole genome shotgun (WGS) entry which is preliminary data.</text>
</comment>
<organism evidence="1 2">
    <name type="scientific">Paenibacillus chibensis</name>
    <dbReference type="NCBI Taxonomy" id="59846"/>
    <lineage>
        <taxon>Bacteria</taxon>
        <taxon>Bacillati</taxon>
        <taxon>Bacillota</taxon>
        <taxon>Bacilli</taxon>
        <taxon>Bacillales</taxon>
        <taxon>Paenibacillaceae</taxon>
        <taxon>Paenibacillus</taxon>
    </lineage>
</organism>
<dbReference type="PANTHER" id="PTHR34070">
    <property type="entry name" value="ARMADILLO-TYPE FOLD"/>
    <property type="match status" value="1"/>
</dbReference>
<dbReference type="InterPro" id="IPR014825">
    <property type="entry name" value="DNA_alkylation"/>
</dbReference>
<evidence type="ECO:0000313" key="1">
    <source>
        <dbReference type="EMBL" id="MED5018626.1"/>
    </source>
</evidence>
<name>A0ABU6PWU5_9BACL</name>
<dbReference type="Pfam" id="PF08713">
    <property type="entry name" value="DNA_alkylation"/>
    <property type="match status" value="1"/>
</dbReference>
<reference evidence="1 2" key="1">
    <citation type="submission" date="2023-03" db="EMBL/GenBank/DDBJ databases">
        <title>Bacillus Genome Sequencing.</title>
        <authorList>
            <person name="Dunlap C."/>
        </authorList>
    </citation>
    <scope>NUCLEOTIDE SEQUENCE [LARGE SCALE GENOMIC DNA]</scope>
    <source>
        <strain evidence="1 2">NRS-52</strain>
    </source>
</reference>
<accession>A0ABU6PWU5</accession>
<dbReference type="Proteomes" id="UP001343257">
    <property type="component" value="Unassembled WGS sequence"/>
</dbReference>
<dbReference type="SUPFAM" id="SSF48371">
    <property type="entry name" value="ARM repeat"/>
    <property type="match status" value="1"/>
</dbReference>
<dbReference type="RefSeq" id="WP_328279028.1">
    <property type="nucleotide sequence ID" value="NZ_JARTLD010000036.1"/>
</dbReference>
<proteinExistence type="predicted"/>
<evidence type="ECO:0000313" key="2">
    <source>
        <dbReference type="Proteomes" id="UP001343257"/>
    </source>
</evidence>
<dbReference type="InterPro" id="IPR016024">
    <property type="entry name" value="ARM-type_fold"/>
</dbReference>